<dbReference type="SUPFAM" id="SSF56925">
    <property type="entry name" value="OMPA-like"/>
    <property type="match status" value="1"/>
</dbReference>
<evidence type="ECO:0000313" key="1">
    <source>
        <dbReference type="EMBL" id="TCN70496.1"/>
    </source>
</evidence>
<dbReference type="EMBL" id="SLWB01000003">
    <property type="protein sequence ID" value="TCN70496.1"/>
    <property type="molecule type" value="Genomic_DNA"/>
</dbReference>
<proteinExistence type="predicted"/>
<dbReference type="AlphaFoldDB" id="A0A4R2ES99"/>
<protein>
    <submittedName>
        <fullName evidence="1">Uncharacterized protein</fullName>
    </submittedName>
</protein>
<organism evidence="1 2">
    <name type="scientific">Acetobacteroides hydrogenigenes</name>
    <dbReference type="NCBI Taxonomy" id="979970"/>
    <lineage>
        <taxon>Bacteria</taxon>
        <taxon>Pseudomonadati</taxon>
        <taxon>Bacteroidota</taxon>
        <taxon>Bacteroidia</taxon>
        <taxon>Bacteroidales</taxon>
        <taxon>Rikenellaceae</taxon>
        <taxon>Acetobacteroides</taxon>
    </lineage>
</organism>
<gene>
    <name evidence="1" type="ORF">CLV25_10310</name>
</gene>
<reference evidence="1 2" key="1">
    <citation type="submission" date="2019-03" db="EMBL/GenBank/DDBJ databases">
        <title>Genomic Encyclopedia of Archaeal and Bacterial Type Strains, Phase II (KMG-II): from individual species to whole genera.</title>
        <authorList>
            <person name="Goeker M."/>
        </authorList>
    </citation>
    <scope>NUCLEOTIDE SEQUENCE [LARGE SCALE GENOMIC DNA]</scope>
    <source>
        <strain evidence="1 2">RL-C</strain>
    </source>
</reference>
<dbReference type="InterPro" id="IPR011250">
    <property type="entry name" value="OMP/PagP_B-barrel"/>
</dbReference>
<accession>A0A4R2ES99</accession>
<sequence>MRKVVVYLIVGFTVTSCVTTTKVYRNPNYKMSKKDTVYIEKSANSYIYSDAQLQNEGNIVTAVPDKQVASLYRVDSSLYNELKALRYKPVIVEKGWRNPKKGLVISYKDYWVNEKDPAFFRFWLKGMSLKDSSVSMVYEGAPIPSTDVKPSPEKEIKRSILELITPGIEQEPDENDFYIKEDETLLPKSKYYASVNFGMGKTFGNSYNNILPSEKDYKESLRKGTIVSGDLGYFFAPYYGVGLSVSSFTSAKKSATLTSENPDIAPRYLSDQIRILYVGPTFYARTLMFKGRFASIMSVSGGYLKYTDDQKAFTSGTFETGVSNTISASGLGARLGLSVEYKIIKNLGVGLSGGLNMGRLEVTDKMAPTDEQTQKLWMNHFTLGAGVRFYY</sequence>
<name>A0A4R2ES99_9BACT</name>
<dbReference type="RefSeq" id="WP_131838371.1">
    <property type="nucleotide sequence ID" value="NZ_SLWB01000003.1"/>
</dbReference>
<evidence type="ECO:0000313" key="2">
    <source>
        <dbReference type="Proteomes" id="UP000294830"/>
    </source>
</evidence>
<comment type="caution">
    <text evidence="1">The sequence shown here is derived from an EMBL/GenBank/DDBJ whole genome shotgun (WGS) entry which is preliminary data.</text>
</comment>
<dbReference type="PROSITE" id="PS51257">
    <property type="entry name" value="PROKAR_LIPOPROTEIN"/>
    <property type="match status" value="1"/>
</dbReference>
<dbReference type="Proteomes" id="UP000294830">
    <property type="component" value="Unassembled WGS sequence"/>
</dbReference>
<dbReference type="OrthoDB" id="1093738at2"/>
<keyword evidence="2" id="KW-1185">Reference proteome</keyword>